<feature type="transmembrane region" description="Helical" evidence="6">
    <location>
        <begin position="99"/>
        <end position="119"/>
    </location>
</feature>
<dbReference type="InterPro" id="IPR042094">
    <property type="entry name" value="T2SS_GspF_sf"/>
</dbReference>
<dbReference type="InterPro" id="IPR018076">
    <property type="entry name" value="T2SS_GspF_dom"/>
</dbReference>
<evidence type="ECO:0000256" key="5">
    <source>
        <dbReference type="ARBA" id="ARBA00023136"/>
    </source>
</evidence>
<dbReference type="Pfam" id="PF00482">
    <property type="entry name" value="T2SSF"/>
    <property type="match status" value="2"/>
</dbReference>
<evidence type="ECO:0000256" key="3">
    <source>
        <dbReference type="ARBA" id="ARBA00022692"/>
    </source>
</evidence>
<evidence type="ECO:0000256" key="1">
    <source>
        <dbReference type="ARBA" id="ARBA00004651"/>
    </source>
</evidence>
<reference evidence="8" key="1">
    <citation type="journal article" date="2015" name="Proc. Natl. Acad. Sci. U.S.A.">
        <title>Networks of energetic and metabolic interactions define dynamics in microbial communities.</title>
        <authorList>
            <person name="Embree M."/>
            <person name="Liu J.K."/>
            <person name="Al-Bassam M.M."/>
            <person name="Zengler K."/>
        </authorList>
    </citation>
    <scope>NUCLEOTIDE SEQUENCE</scope>
</reference>
<evidence type="ECO:0000256" key="6">
    <source>
        <dbReference type="SAM" id="Phobius"/>
    </source>
</evidence>
<evidence type="ECO:0000259" key="7">
    <source>
        <dbReference type="Pfam" id="PF00482"/>
    </source>
</evidence>
<dbReference type="GO" id="GO:0005886">
    <property type="term" value="C:plasma membrane"/>
    <property type="evidence" value="ECO:0007669"/>
    <property type="project" value="UniProtKB-SubCell"/>
</dbReference>
<dbReference type="InterPro" id="IPR056569">
    <property type="entry name" value="ArlJ-like"/>
</dbReference>
<dbReference type="AlphaFoldDB" id="A0A0W8F1L2"/>
<feature type="transmembrane region" description="Helical" evidence="6">
    <location>
        <begin position="48"/>
        <end position="70"/>
    </location>
</feature>
<evidence type="ECO:0000256" key="4">
    <source>
        <dbReference type="ARBA" id="ARBA00022989"/>
    </source>
</evidence>
<proteinExistence type="predicted"/>
<dbReference type="Gene3D" id="1.20.81.30">
    <property type="entry name" value="Type II secretion system (T2SS), domain F"/>
    <property type="match status" value="1"/>
</dbReference>
<comment type="caution">
    <text evidence="8">The sequence shown here is derived from an EMBL/GenBank/DDBJ whole genome shotgun (WGS) entry which is preliminary data.</text>
</comment>
<feature type="transmembrane region" description="Helical" evidence="6">
    <location>
        <begin position="631"/>
        <end position="648"/>
    </location>
</feature>
<dbReference type="PANTHER" id="PTHR35402">
    <property type="entry name" value="INTEGRAL MEMBRANE PROTEIN-RELATED"/>
    <property type="match status" value="1"/>
</dbReference>
<dbReference type="PANTHER" id="PTHR35402:SF1">
    <property type="entry name" value="TYPE II SECRETION SYSTEM PROTEIN GSPF DOMAIN-CONTAINING PROTEIN"/>
    <property type="match status" value="1"/>
</dbReference>
<evidence type="ECO:0000313" key="8">
    <source>
        <dbReference type="EMBL" id="KUG14701.1"/>
    </source>
</evidence>
<keyword evidence="4 6" id="KW-1133">Transmembrane helix</keyword>
<keyword evidence="2" id="KW-1003">Cell membrane</keyword>
<evidence type="ECO:0000256" key="2">
    <source>
        <dbReference type="ARBA" id="ARBA00022475"/>
    </source>
</evidence>
<protein>
    <submittedName>
        <fullName evidence="8">Transporter</fullName>
    </submittedName>
</protein>
<keyword evidence="5 6" id="KW-0472">Membrane</keyword>
<sequence length="649" mass="73547">MTTGPVVWVRHRIHQWVTRDSVKFSTLRADMTAAHIGMTLDRYVLRSVIIALLIGIIAALSGYLAVTFFLPPTISFNIYNPFGAWHPDSELSSGLTIDIIRITVGVLSFLLGVFLAWFLRLKYPSLLKANRTTKINLLLHNAVSYMYAMQRGGAHMMDIFRSLSENASIYGEVAIEFRKIVRDADFFGYDMLTAMRNLIETTPSIKLKDFLQDLISVIESGGDTVDFLGGRVRIYQEDARFEQKQFLNTLQLVAEGYVTLFVAGPLFLIIILVVMGFVGNAPLTQLSVVIYLLIPIGSLVFILFIDLISIKTEEVERYIGKKWLHEFADVQRVKKEGEEHLFARLERYDRLRKVRRFIKNPFETFTLYPNKTFYVTVPLALVYVILVFVNTPTYLDLEVYIDVVDDHLLFALLIILIPFGIFYQVWRNRVMGIESGIPEFLNRLSGINQVGLTLAQSIAILVKANLGVLTYEIRRIRRDIDWGANVTDALIRFEERVRTPTIARTVTLITKASQMSGNIGEVLTIAAKDAQMAEVLKKERLAEMFIYTVIVYLVFFVFLFVVIVIDSRFLGVIAELQIENPGMATAPGALQLGNIQIIAFRRLFYHICLIQAFFSGLIAGQMGEASVRAGIKHAVVMLLITFVVFAVFL</sequence>
<feature type="transmembrane region" description="Helical" evidence="6">
    <location>
        <begin position="257"/>
        <end position="277"/>
    </location>
</feature>
<feature type="transmembrane region" description="Helical" evidence="6">
    <location>
        <begin position="373"/>
        <end position="395"/>
    </location>
</feature>
<feature type="domain" description="Type II secretion system protein GspF" evidence="7">
    <location>
        <begin position="440"/>
        <end position="565"/>
    </location>
</feature>
<feature type="transmembrane region" description="Helical" evidence="6">
    <location>
        <begin position="407"/>
        <end position="426"/>
    </location>
</feature>
<name>A0A0W8F1L2_9ZZZZ</name>
<gene>
    <name evidence="8" type="ORF">ASZ90_015671</name>
</gene>
<feature type="domain" description="Type II secretion system protein GspF" evidence="7">
    <location>
        <begin position="144"/>
        <end position="271"/>
    </location>
</feature>
<keyword evidence="3 6" id="KW-0812">Transmembrane</keyword>
<feature type="transmembrane region" description="Helical" evidence="6">
    <location>
        <begin position="289"/>
        <end position="308"/>
    </location>
</feature>
<feature type="transmembrane region" description="Helical" evidence="6">
    <location>
        <begin position="544"/>
        <end position="565"/>
    </location>
</feature>
<comment type="subcellular location">
    <subcellularLocation>
        <location evidence="1">Cell membrane</location>
        <topology evidence="1">Multi-pass membrane protein</topology>
    </subcellularLocation>
</comment>
<feature type="transmembrane region" description="Helical" evidence="6">
    <location>
        <begin position="603"/>
        <end position="619"/>
    </location>
</feature>
<accession>A0A0W8F1L2</accession>
<organism evidence="8">
    <name type="scientific">hydrocarbon metagenome</name>
    <dbReference type="NCBI Taxonomy" id="938273"/>
    <lineage>
        <taxon>unclassified sequences</taxon>
        <taxon>metagenomes</taxon>
        <taxon>ecological metagenomes</taxon>
    </lineage>
</organism>
<dbReference type="EMBL" id="LNQE01001629">
    <property type="protein sequence ID" value="KUG14701.1"/>
    <property type="molecule type" value="Genomic_DNA"/>
</dbReference>